<sequence length="507" mass="56654">MGFKKKKKVANEGNTHAQKEPPSGTAESGKPRQNIQRLLKQLEDLTNENTKLRSEIAAKESSITALKKSLKDAKADAREAWNNLSECETKLERKADSYRHMKSRLHARAQVEEPDRVFSRAPATSTSEKAEATRKRNARMAEQVEALLQAEPVLLQSMLEDSPSSEHSTQLPVYIEILVAFLSRHRLAIPAALGILSNQKNTKLLLYLDKHANNNDVLCEIEHYFTQRAVNQIITNWTPTIGLSIRFRLGISEQKYGMLRQMLSKSFDRDSTTATTWYVLHKQSCDGTVKWQIKAPKLPSNYAVRSLRDEVAAKLDLKENELGTCAQVDFPTKLKQVIESEMNRGFLRTIVSTTPATEIINLELFVSGDAHGIHRGIKVTRVTFKLKVVGGVFNNSPFQMYTVVFFRGADNYANLIANTTDLTSQLATIAKSPLTVANNKFSFKLTHGGDLLFICASLAHYGVHGGQPSTTINSQAQSQAERNKYGNTSDTICTAYQYFRCGNVKAL</sequence>
<evidence type="ECO:0000256" key="2">
    <source>
        <dbReference type="SAM" id="MobiDB-lite"/>
    </source>
</evidence>
<evidence type="ECO:0000313" key="4">
    <source>
        <dbReference type="Proteomes" id="UP001190700"/>
    </source>
</evidence>
<name>A0AAE0C349_9CHLO</name>
<protein>
    <submittedName>
        <fullName evidence="3">Uncharacterized protein</fullName>
    </submittedName>
</protein>
<dbReference type="Proteomes" id="UP001190700">
    <property type="component" value="Unassembled WGS sequence"/>
</dbReference>
<accession>A0AAE0C349</accession>
<feature type="coiled-coil region" evidence="1">
    <location>
        <begin position="35"/>
        <end position="76"/>
    </location>
</feature>
<feature type="compositionally biased region" description="Basic and acidic residues" evidence="2">
    <location>
        <begin position="109"/>
        <end position="118"/>
    </location>
</feature>
<feature type="region of interest" description="Disordered" evidence="2">
    <location>
        <begin position="1"/>
        <end position="33"/>
    </location>
</feature>
<gene>
    <name evidence="3" type="ORF">CYMTET_43003</name>
</gene>
<keyword evidence="1" id="KW-0175">Coiled coil</keyword>
<organism evidence="3 4">
    <name type="scientific">Cymbomonas tetramitiformis</name>
    <dbReference type="NCBI Taxonomy" id="36881"/>
    <lineage>
        <taxon>Eukaryota</taxon>
        <taxon>Viridiplantae</taxon>
        <taxon>Chlorophyta</taxon>
        <taxon>Pyramimonadophyceae</taxon>
        <taxon>Pyramimonadales</taxon>
        <taxon>Pyramimonadaceae</taxon>
        <taxon>Cymbomonas</taxon>
    </lineage>
</organism>
<reference evidence="3 4" key="1">
    <citation type="journal article" date="2015" name="Genome Biol. Evol.">
        <title>Comparative Genomics of a Bacterivorous Green Alga Reveals Evolutionary Causalities and Consequences of Phago-Mixotrophic Mode of Nutrition.</title>
        <authorList>
            <person name="Burns J.A."/>
            <person name="Paasch A."/>
            <person name="Narechania A."/>
            <person name="Kim E."/>
        </authorList>
    </citation>
    <scope>NUCLEOTIDE SEQUENCE [LARGE SCALE GENOMIC DNA]</scope>
    <source>
        <strain evidence="3 4">PLY_AMNH</strain>
    </source>
</reference>
<keyword evidence="4" id="KW-1185">Reference proteome</keyword>
<dbReference type="EMBL" id="LGRX02028911">
    <property type="protein sequence ID" value="KAK3247498.1"/>
    <property type="molecule type" value="Genomic_DNA"/>
</dbReference>
<dbReference type="AlphaFoldDB" id="A0AAE0C349"/>
<feature type="region of interest" description="Disordered" evidence="2">
    <location>
        <begin position="109"/>
        <end position="132"/>
    </location>
</feature>
<proteinExistence type="predicted"/>
<evidence type="ECO:0000256" key="1">
    <source>
        <dbReference type="SAM" id="Coils"/>
    </source>
</evidence>
<evidence type="ECO:0000313" key="3">
    <source>
        <dbReference type="EMBL" id="KAK3247498.1"/>
    </source>
</evidence>
<comment type="caution">
    <text evidence="3">The sequence shown here is derived from an EMBL/GenBank/DDBJ whole genome shotgun (WGS) entry which is preliminary data.</text>
</comment>